<evidence type="ECO:0000313" key="3">
    <source>
        <dbReference type="Proteomes" id="UP001348817"/>
    </source>
</evidence>
<dbReference type="Gene3D" id="1.25.40.10">
    <property type="entry name" value="Tetratricopeptide repeat domain"/>
    <property type="match status" value="1"/>
</dbReference>
<dbReference type="RefSeq" id="WP_338395656.1">
    <property type="nucleotide sequence ID" value="NZ_AP025318.1"/>
</dbReference>
<reference evidence="2 3" key="1">
    <citation type="submission" date="2021-12" db="EMBL/GenBank/DDBJ databases">
        <title>Genome sequencing of bacteria with rrn-lacking chromosome and rrn-plasmid.</title>
        <authorList>
            <person name="Anda M."/>
            <person name="Iwasaki W."/>
        </authorList>
    </citation>
    <scope>NUCLEOTIDE SEQUENCE [LARGE SCALE GENOMIC DNA]</scope>
    <source>
        <strain evidence="2 3">DSM 100852</strain>
        <plasmid evidence="2 3">pFA4</plasmid>
    </source>
</reference>
<name>A0AAU9CZC2_9BACT</name>
<protein>
    <recommendedName>
        <fullName evidence="4">Tetratricopeptide repeat protein</fullName>
    </recommendedName>
</protein>
<dbReference type="EMBL" id="AP025318">
    <property type="protein sequence ID" value="BDD12302.1"/>
    <property type="molecule type" value="Genomic_DNA"/>
</dbReference>
<organism evidence="2 3">
    <name type="scientific">Fulvitalea axinellae</name>
    <dbReference type="NCBI Taxonomy" id="1182444"/>
    <lineage>
        <taxon>Bacteria</taxon>
        <taxon>Pseudomonadati</taxon>
        <taxon>Bacteroidota</taxon>
        <taxon>Cytophagia</taxon>
        <taxon>Cytophagales</taxon>
        <taxon>Persicobacteraceae</taxon>
        <taxon>Fulvitalea</taxon>
    </lineage>
</organism>
<gene>
    <name evidence="2" type="ORF">FUAX_47340</name>
</gene>
<keyword evidence="1" id="KW-0732">Signal</keyword>
<sequence length="256" mass="29365">MKKIIQIVLFLIFVSPMTLKAQDPLKNIQERITDSFNGFFEKKDGTAFDALISELKAAHDQRPANNLISYWYAYALYRRAITEMAVKNEKRTEKLNDQAIELMEGIKRKSSEDYALLATVTNYSLAFTSFFSAPFKSKKAVNYADDALALDKENLRAYLMKGVNDFYTPKRFGGGKHTVEYLEKAISLPDKSATGPYAPTWGKSEAYWYLIRFYWKEGEKKKAKEAVTKASGLYPNDVLIRNMRKLIDKEAPKTKK</sequence>
<dbReference type="KEGG" id="fax:FUAX_47340"/>
<evidence type="ECO:0000256" key="1">
    <source>
        <dbReference type="SAM" id="SignalP"/>
    </source>
</evidence>
<feature type="signal peptide" evidence="1">
    <location>
        <begin position="1"/>
        <end position="21"/>
    </location>
</feature>
<accession>A0AAU9CZC2</accession>
<keyword evidence="3" id="KW-1185">Reference proteome</keyword>
<evidence type="ECO:0000313" key="2">
    <source>
        <dbReference type="EMBL" id="BDD12302.1"/>
    </source>
</evidence>
<keyword evidence="2" id="KW-0614">Plasmid</keyword>
<dbReference type="AlphaFoldDB" id="A0AAU9CZC2"/>
<dbReference type="InterPro" id="IPR011990">
    <property type="entry name" value="TPR-like_helical_dom_sf"/>
</dbReference>
<feature type="chain" id="PRO_5043930635" description="Tetratricopeptide repeat protein" evidence="1">
    <location>
        <begin position="22"/>
        <end position="256"/>
    </location>
</feature>
<dbReference type="SUPFAM" id="SSF48452">
    <property type="entry name" value="TPR-like"/>
    <property type="match status" value="1"/>
</dbReference>
<geneLocation type="plasmid" evidence="2 3">
    <name>pFA4</name>
</geneLocation>
<dbReference type="Proteomes" id="UP001348817">
    <property type="component" value="Plasmid pFA4"/>
</dbReference>
<proteinExistence type="predicted"/>
<evidence type="ECO:0008006" key="4">
    <source>
        <dbReference type="Google" id="ProtNLM"/>
    </source>
</evidence>